<gene>
    <name evidence="9" type="primary">ruvB</name>
    <name evidence="11" type="ORF">A3D03_04190</name>
</gene>
<evidence type="ECO:0000256" key="7">
    <source>
        <dbReference type="ARBA" id="ARBA00023172"/>
    </source>
</evidence>
<dbReference type="STRING" id="1798384.A3D03_04190"/>
<dbReference type="InterPro" id="IPR008823">
    <property type="entry name" value="RuvB_wg_C"/>
</dbReference>
<keyword evidence="6 9" id="KW-0238">DNA-binding</keyword>
<keyword evidence="1 9" id="KW-0963">Cytoplasm</keyword>
<dbReference type="Gene3D" id="1.10.10.10">
    <property type="entry name" value="Winged helix-like DNA-binding domain superfamily/Winged helix DNA-binding domain"/>
    <property type="match status" value="1"/>
</dbReference>
<keyword evidence="2 9" id="KW-0547">Nucleotide-binding</keyword>
<feature type="binding site" evidence="9">
    <location>
        <position position="187"/>
    </location>
    <ligand>
        <name>ATP</name>
        <dbReference type="ChEBI" id="CHEBI:30616"/>
    </ligand>
</feature>
<evidence type="ECO:0000256" key="1">
    <source>
        <dbReference type="ARBA" id="ARBA00022490"/>
    </source>
</evidence>
<dbReference type="Proteomes" id="UP000177092">
    <property type="component" value="Unassembled WGS sequence"/>
</dbReference>
<dbReference type="Pfam" id="PF05491">
    <property type="entry name" value="WHD_RuvB"/>
    <property type="match status" value="1"/>
</dbReference>
<feature type="binding site" evidence="9">
    <location>
        <position position="72"/>
    </location>
    <ligand>
        <name>Mg(2+)</name>
        <dbReference type="ChEBI" id="CHEBI:18420"/>
    </ligand>
</feature>
<proteinExistence type="inferred from homology"/>
<feature type="domain" description="AAA+ ATPase" evidence="10">
    <location>
        <begin position="57"/>
        <end position="188"/>
    </location>
</feature>
<comment type="caution">
    <text evidence="9">Lacks conserved residue(s) required for the propagation of feature annotation.</text>
</comment>
<dbReference type="SUPFAM" id="SSF46785">
    <property type="entry name" value="Winged helix' DNA-binding domain"/>
    <property type="match status" value="1"/>
</dbReference>
<keyword evidence="11" id="KW-0347">Helicase</keyword>
<evidence type="ECO:0000313" key="12">
    <source>
        <dbReference type="Proteomes" id="UP000177092"/>
    </source>
</evidence>
<dbReference type="GO" id="GO:0016887">
    <property type="term" value="F:ATP hydrolysis activity"/>
    <property type="evidence" value="ECO:0007669"/>
    <property type="project" value="RHEA"/>
</dbReference>
<dbReference type="InterPro" id="IPR003593">
    <property type="entry name" value="AAA+_ATPase"/>
</dbReference>
<dbReference type="CDD" id="cd00009">
    <property type="entry name" value="AAA"/>
    <property type="match status" value="1"/>
</dbReference>
<comment type="catalytic activity">
    <reaction evidence="9">
        <text>ATP + H2O = ADP + phosphate + H(+)</text>
        <dbReference type="Rhea" id="RHEA:13065"/>
        <dbReference type="ChEBI" id="CHEBI:15377"/>
        <dbReference type="ChEBI" id="CHEBI:15378"/>
        <dbReference type="ChEBI" id="CHEBI:30616"/>
        <dbReference type="ChEBI" id="CHEBI:43474"/>
        <dbReference type="ChEBI" id="CHEBI:456216"/>
    </reaction>
</comment>
<dbReference type="GO" id="GO:0009378">
    <property type="term" value="F:four-way junction helicase activity"/>
    <property type="evidence" value="ECO:0007669"/>
    <property type="project" value="InterPro"/>
</dbReference>
<feature type="binding site" evidence="9">
    <location>
        <position position="224"/>
    </location>
    <ligand>
        <name>ATP</name>
        <dbReference type="ChEBI" id="CHEBI:30616"/>
    </ligand>
</feature>
<comment type="subunit">
    <text evidence="9">Homohexamer. Forms an RuvA(8)-RuvB(12)-Holliday junction (HJ) complex. HJ DNA is sandwiched between 2 RuvA tetramers; dsDNA enters through RuvA and exits via RuvB. An RuvB hexamer assembles on each DNA strand where it exits the tetramer. Each RuvB hexamer is contacted by two RuvA subunits (via domain III) on 2 adjacent RuvB subunits; this complex drives branch migration. In the full resolvosome a probable DNA-RuvA(4)-RuvB(12)-RuvC(2) complex forms which resolves the HJ.</text>
</comment>
<comment type="similarity">
    <text evidence="9">Belongs to the RuvB family.</text>
</comment>
<dbReference type="Pfam" id="PF17864">
    <property type="entry name" value="AAA_lid_4"/>
    <property type="match status" value="1"/>
</dbReference>
<dbReference type="GO" id="GO:0005524">
    <property type="term" value="F:ATP binding"/>
    <property type="evidence" value="ECO:0007669"/>
    <property type="project" value="UniProtKB-UniRule"/>
</dbReference>
<evidence type="ECO:0000313" key="11">
    <source>
        <dbReference type="EMBL" id="OGG20927.1"/>
    </source>
</evidence>
<feature type="binding site" evidence="9">
    <location>
        <begin position="134"/>
        <end position="136"/>
    </location>
    <ligand>
        <name>ATP</name>
        <dbReference type="ChEBI" id="CHEBI:30616"/>
    </ligand>
</feature>
<sequence>MVQNKKEIPSETKNESVEEERLFISLRASAWDEFCGQDKTKQSLQIALSAAKKRKESLEHVLLYGPPGLGKTTLAYLIAREMGVSIRITSGPAIERSGDLASIMTNLEPGDVLFIDEIHRLNKVVEETLYPAMEDYALDIVVGKGPSARTLRLELPRFTIIGATTRIGLMSAPLRDRFGIVQRLNFYPAPDLEKIILTAAKKLSITLDEFAKIALSQRARGTPRIALKLLKRARDFAQVKGSQHIDQKVLEEAFNLLEIDRMGLDDSDRRLLKALIEKHQGGPVGIESLAATISEDIGTIEDVIEPYLMQIGFLKRTPRGREATEKAYEHLGVKKTAPKQTQRKLI</sequence>
<evidence type="ECO:0000256" key="4">
    <source>
        <dbReference type="ARBA" id="ARBA00022801"/>
    </source>
</evidence>
<dbReference type="InterPro" id="IPR036390">
    <property type="entry name" value="WH_DNA-bd_sf"/>
</dbReference>
<dbReference type="NCBIfam" id="TIGR00635">
    <property type="entry name" value="ruvB"/>
    <property type="match status" value="1"/>
</dbReference>
<dbReference type="NCBIfam" id="NF000868">
    <property type="entry name" value="PRK00080.1"/>
    <property type="match status" value="1"/>
</dbReference>
<evidence type="ECO:0000256" key="5">
    <source>
        <dbReference type="ARBA" id="ARBA00022840"/>
    </source>
</evidence>
<comment type="subcellular location">
    <subcellularLocation>
        <location evidence="9">Cytoplasm</location>
    </subcellularLocation>
</comment>
<comment type="caution">
    <text evidence="11">The sequence shown here is derived from an EMBL/GenBank/DDBJ whole genome shotgun (WGS) entry which is preliminary data.</text>
</comment>
<dbReference type="GO" id="GO:0000400">
    <property type="term" value="F:four-way junction DNA binding"/>
    <property type="evidence" value="ECO:0007669"/>
    <property type="project" value="UniProtKB-UniRule"/>
</dbReference>
<dbReference type="SMART" id="SM00382">
    <property type="entry name" value="AAA"/>
    <property type="match status" value="1"/>
</dbReference>
<dbReference type="Gene3D" id="1.10.8.60">
    <property type="match status" value="1"/>
</dbReference>
<feature type="region of interest" description="Small ATPAse domain (RuvB-S)" evidence="9">
    <location>
        <begin position="188"/>
        <end position="258"/>
    </location>
</feature>
<evidence type="ECO:0000256" key="9">
    <source>
        <dbReference type="HAMAP-Rule" id="MF_00016"/>
    </source>
</evidence>
<feature type="binding site" evidence="9">
    <location>
        <position position="71"/>
    </location>
    <ligand>
        <name>ATP</name>
        <dbReference type="ChEBI" id="CHEBI:30616"/>
    </ligand>
</feature>
<dbReference type="GO" id="GO:0048476">
    <property type="term" value="C:Holliday junction resolvase complex"/>
    <property type="evidence" value="ECO:0007669"/>
    <property type="project" value="UniProtKB-UniRule"/>
</dbReference>
<name>A0A1F6A9G2_9BACT</name>
<evidence type="ECO:0000256" key="8">
    <source>
        <dbReference type="ARBA" id="ARBA00023204"/>
    </source>
</evidence>
<feature type="binding site" evidence="9">
    <location>
        <position position="321"/>
    </location>
    <ligand>
        <name>DNA</name>
        <dbReference type="ChEBI" id="CHEBI:16991"/>
    </ligand>
</feature>
<keyword evidence="3 9" id="KW-0227">DNA damage</keyword>
<dbReference type="PANTHER" id="PTHR42848:SF1">
    <property type="entry name" value="HOLLIDAY JUNCTION BRANCH MIGRATION COMPLEX SUBUNIT RUVB"/>
    <property type="match status" value="1"/>
</dbReference>
<dbReference type="InterPro" id="IPR036388">
    <property type="entry name" value="WH-like_DNA-bd_sf"/>
</dbReference>
<dbReference type="SUPFAM" id="SSF52540">
    <property type="entry name" value="P-loop containing nucleoside triphosphate hydrolases"/>
    <property type="match status" value="1"/>
</dbReference>
<feature type="binding site" evidence="9">
    <location>
        <position position="177"/>
    </location>
    <ligand>
        <name>ATP</name>
        <dbReference type="ChEBI" id="CHEBI:30616"/>
    </ligand>
</feature>
<feature type="binding site" evidence="9">
    <location>
        <position position="68"/>
    </location>
    <ligand>
        <name>ATP</name>
        <dbReference type="ChEBI" id="CHEBI:30616"/>
    </ligand>
</feature>
<dbReference type="InterPro" id="IPR008824">
    <property type="entry name" value="RuvB-like_N"/>
</dbReference>
<keyword evidence="4 9" id="KW-0378">Hydrolase</keyword>
<dbReference type="PANTHER" id="PTHR42848">
    <property type="match status" value="1"/>
</dbReference>
<dbReference type="InterPro" id="IPR027417">
    <property type="entry name" value="P-loop_NTPase"/>
</dbReference>
<dbReference type="InterPro" id="IPR004605">
    <property type="entry name" value="DNA_helicase_Holl-junc_RuvB"/>
</dbReference>
<keyword evidence="7 9" id="KW-0233">DNA recombination</keyword>
<keyword evidence="5 9" id="KW-0067">ATP-binding</keyword>
<dbReference type="HAMAP" id="MF_00016">
    <property type="entry name" value="DNA_HJ_migration_RuvB"/>
    <property type="match status" value="1"/>
</dbReference>
<feature type="binding site" evidence="9">
    <location>
        <position position="27"/>
    </location>
    <ligand>
        <name>ATP</name>
        <dbReference type="ChEBI" id="CHEBI:30616"/>
    </ligand>
</feature>
<dbReference type="GO" id="GO:0006281">
    <property type="term" value="P:DNA repair"/>
    <property type="evidence" value="ECO:0007669"/>
    <property type="project" value="UniProtKB-UniRule"/>
</dbReference>
<evidence type="ECO:0000256" key="3">
    <source>
        <dbReference type="ARBA" id="ARBA00022763"/>
    </source>
</evidence>
<dbReference type="Gene3D" id="3.40.50.300">
    <property type="entry name" value="P-loop containing nucleotide triphosphate hydrolases"/>
    <property type="match status" value="1"/>
</dbReference>
<dbReference type="Pfam" id="PF05496">
    <property type="entry name" value="RuvB_N"/>
    <property type="match status" value="1"/>
</dbReference>
<feature type="binding site" evidence="9">
    <location>
        <position position="26"/>
    </location>
    <ligand>
        <name>ATP</name>
        <dbReference type="ChEBI" id="CHEBI:30616"/>
    </ligand>
</feature>
<dbReference type="EC" id="3.6.4.-" evidence="9"/>
<dbReference type="InterPro" id="IPR041445">
    <property type="entry name" value="AAA_lid_4"/>
</dbReference>
<dbReference type="EMBL" id="MFJN01000033">
    <property type="protein sequence ID" value="OGG20927.1"/>
    <property type="molecule type" value="Genomic_DNA"/>
</dbReference>
<feature type="binding site" evidence="9">
    <location>
        <position position="73"/>
    </location>
    <ligand>
        <name>ATP</name>
        <dbReference type="ChEBI" id="CHEBI:30616"/>
    </ligand>
</feature>
<reference evidence="11 12" key="1">
    <citation type="journal article" date="2016" name="Nat. Commun.">
        <title>Thousands of microbial genomes shed light on interconnected biogeochemical processes in an aquifer system.</title>
        <authorList>
            <person name="Anantharaman K."/>
            <person name="Brown C.T."/>
            <person name="Hug L.A."/>
            <person name="Sharon I."/>
            <person name="Castelle C.J."/>
            <person name="Probst A.J."/>
            <person name="Thomas B.C."/>
            <person name="Singh A."/>
            <person name="Wilkins M.J."/>
            <person name="Karaoz U."/>
            <person name="Brodie E.L."/>
            <person name="Williams K.H."/>
            <person name="Hubbard S.S."/>
            <person name="Banfield J.F."/>
        </authorList>
    </citation>
    <scope>NUCLEOTIDE SEQUENCE [LARGE SCALE GENOMIC DNA]</scope>
</reference>
<comment type="function">
    <text evidence="9">The RuvA-RuvB-RuvC complex processes Holliday junction (HJ) DNA during genetic recombination and DNA repair, while the RuvA-RuvB complex plays an important role in the rescue of blocked DNA replication forks via replication fork reversal (RFR). RuvA specifically binds to HJ cruciform DNA, conferring on it an open structure. The RuvB hexamer acts as an ATP-dependent pump, pulling dsDNA into and through the RuvAB complex. RuvB forms 2 homohexamers on either side of HJ DNA bound by 1 or 2 RuvA tetramers; 4 subunits per hexamer contact DNA at a time. Coordinated motions by a converter formed by DNA-disengaged RuvB subunits stimulates ATP hydrolysis and nucleotide exchange. Immobilization of the converter enables RuvB to convert the ATP-contained energy into a lever motion, pulling 2 nucleotides of DNA out of the RuvA tetramer per ATP hydrolyzed, thus driving DNA branch migration. The RuvB motors rotate together with the DNA substrate, which together with the progressing nucleotide cycle form the mechanistic basis for DNA recombination by continuous HJ branch migration. Branch migration allows RuvC to scan DNA until it finds its consensus sequence, where it cleaves and resolves cruciform DNA.</text>
</comment>
<feature type="region of interest" description="Head domain (RuvB-H)" evidence="9">
    <location>
        <begin position="261"/>
        <end position="346"/>
    </location>
</feature>
<accession>A0A1F6A9G2</accession>
<evidence type="ECO:0000256" key="2">
    <source>
        <dbReference type="ARBA" id="ARBA00022741"/>
    </source>
</evidence>
<evidence type="ECO:0000259" key="10">
    <source>
        <dbReference type="SMART" id="SM00382"/>
    </source>
</evidence>
<evidence type="ECO:0000256" key="6">
    <source>
        <dbReference type="ARBA" id="ARBA00023125"/>
    </source>
</evidence>
<organism evidence="11 12">
    <name type="scientific">Candidatus Gottesmanbacteria bacterium RIFCSPHIGHO2_02_FULL_40_13</name>
    <dbReference type="NCBI Taxonomy" id="1798384"/>
    <lineage>
        <taxon>Bacteria</taxon>
        <taxon>Candidatus Gottesmaniibacteriota</taxon>
    </lineage>
</organism>
<feature type="binding site" evidence="9">
    <location>
        <position position="72"/>
    </location>
    <ligand>
        <name>ATP</name>
        <dbReference type="ChEBI" id="CHEBI:30616"/>
    </ligand>
</feature>
<comment type="domain">
    <text evidence="9">Has 3 domains, the large (RuvB-L) and small ATPase (RuvB-S) domains and the C-terminal head (RuvB-H) domain. The head domain binds DNA, while the ATPase domains jointly bind ATP, ADP or are empty depending on the state of the subunit in the translocation cycle. During a single DNA translocation step the structure of each domain remains the same, but their relative positions change.</text>
</comment>
<dbReference type="GO" id="GO:0005737">
    <property type="term" value="C:cytoplasm"/>
    <property type="evidence" value="ECO:0007669"/>
    <property type="project" value="UniProtKB-SubCell"/>
</dbReference>
<keyword evidence="8 9" id="KW-0234">DNA repair</keyword>
<dbReference type="AlphaFoldDB" id="A0A1F6A9G2"/>
<dbReference type="GO" id="GO:0006310">
    <property type="term" value="P:DNA recombination"/>
    <property type="evidence" value="ECO:0007669"/>
    <property type="project" value="UniProtKB-UniRule"/>
</dbReference>
<protein>
    <recommendedName>
        <fullName evidence="9">Holliday junction branch migration complex subunit RuvB</fullName>
        <ecNumber evidence="9">3.6.4.-</ecNumber>
    </recommendedName>
</protein>
<feature type="binding site" evidence="9">
    <location>
        <position position="316"/>
    </location>
    <ligand>
        <name>DNA</name>
        <dbReference type="ChEBI" id="CHEBI:16991"/>
    </ligand>
</feature>